<feature type="transmembrane region" description="Helical" evidence="11">
    <location>
        <begin position="818"/>
        <end position="835"/>
    </location>
</feature>
<evidence type="ECO:0000256" key="5">
    <source>
        <dbReference type="ARBA" id="ARBA00022692"/>
    </source>
</evidence>
<keyword evidence="3" id="KW-0813">Transport</keyword>
<evidence type="ECO:0000313" key="12">
    <source>
        <dbReference type="EMBL" id="MFD1163810.1"/>
    </source>
</evidence>
<keyword evidence="7" id="KW-0915">Sodium</keyword>
<organism evidence="12 13">
    <name type="scientific">Hwangdonia seohaensis</name>
    <dbReference type="NCBI Taxonomy" id="1240727"/>
    <lineage>
        <taxon>Bacteria</taxon>
        <taxon>Pseudomonadati</taxon>
        <taxon>Bacteroidota</taxon>
        <taxon>Flavobacteriia</taxon>
        <taxon>Flavobacteriales</taxon>
        <taxon>Flavobacteriaceae</taxon>
        <taxon>Hwangdonia</taxon>
    </lineage>
</organism>
<dbReference type="InterPro" id="IPR015915">
    <property type="entry name" value="Kelch-typ_b-propeller"/>
</dbReference>
<name>A0ABW3RFQ2_9FLAO</name>
<evidence type="ECO:0000256" key="9">
    <source>
        <dbReference type="ARBA" id="ARBA00023136"/>
    </source>
</evidence>
<keyword evidence="10" id="KW-0739">Sodium transport</keyword>
<dbReference type="InterPro" id="IPR001734">
    <property type="entry name" value="Na/solute_symporter"/>
</dbReference>
<dbReference type="NCBIfam" id="TIGR00813">
    <property type="entry name" value="sss"/>
    <property type="match status" value="1"/>
</dbReference>
<evidence type="ECO:0000256" key="10">
    <source>
        <dbReference type="ARBA" id="ARBA00023201"/>
    </source>
</evidence>
<comment type="similarity">
    <text evidence="2">Belongs to the sodium:solute symporter (SSF) (TC 2.A.21) family.</text>
</comment>
<dbReference type="Gene3D" id="2.120.10.80">
    <property type="entry name" value="Kelch-type beta propeller"/>
    <property type="match status" value="1"/>
</dbReference>
<dbReference type="RefSeq" id="WP_311942384.1">
    <property type="nucleotide sequence ID" value="NZ_JAVSCK010000005.1"/>
</dbReference>
<dbReference type="CDD" id="cd11495">
    <property type="entry name" value="SLC5sbd_NIS-like_u3"/>
    <property type="match status" value="1"/>
</dbReference>
<keyword evidence="4" id="KW-1003">Cell membrane</keyword>
<comment type="caution">
    <text evidence="12">The sequence shown here is derived from an EMBL/GenBank/DDBJ whole genome shotgun (WGS) entry which is preliminary data.</text>
</comment>
<gene>
    <name evidence="12" type="ORF">ACFQ2E_15375</name>
</gene>
<evidence type="ECO:0000256" key="11">
    <source>
        <dbReference type="SAM" id="Phobius"/>
    </source>
</evidence>
<comment type="subcellular location">
    <subcellularLocation>
        <location evidence="1">Cell membrane</location>
        <topology evidence="1">Multi-pass membrane protein</topology>
    </subcellularLocation>
</comment>
<reference evidence="13" key="1">
    <citation type="journal article" date="2019" name="Int. J. Syst. Evol. Microbiol.">
        <title>The Global Catalogue of Microorganisms (GCM) 10K type strain sequencing project: providing services to taxonomists for standard genome sequencing and annotation.</title>
        <authorList>
            <consortium name="The Broad Institute Genomics Platform"/>
            <consortium name="The Broad Institute Genome Sequencing Center for Infectious Disease"/>
            <person name="Wu L."/>
            <person name="Ma J."/>
        </authorList>
    </citation>
    <scope>NUCLEOTIDE SEQUENCE [LARGE SCALE GENOMIC DNA]</scope>
    <source>
        <strain evidence="13">CCUG 63246</strain>
    </source>
</reference>
<evidence type="ECO:0000256" key="4">
    <source>
        <dbReference type="ARBA" id="ARBA00022475"/>
    </source>
</evidence>
<keyword evidence="5 11" id="KW-0812">Transmembrane</keyword>
<sequence length="869" mass="95714">MKKIQNAVILILIVLTFIPSFGQEISKLSTSDLPSLPAEKPNIESLGFAGMLGGAHNGAIIAAGGANFPNGLPWEGGNKVWSTDIYIFENDQWRLSETQLPMPLGYSASVSTDKGILCIGGNNETMVSDKVLLLAYDASSKKINISEYPVLPEPLAFSSAVVSDDFVYVVGGKNTKQSTNSFYRLNLKDPKGWEKLTDFPGPPRALHCIATQETQTNKKLFVIGGRNEVSGKKSETLTTYLSYDFKNKTWQDEGNLEIDGKTRVLMGASAETMGSMHIMVYGGSDELLFDELEHIGLQLRTVQNDSITTALTNRRDDILNEHPGFSKEILAYNSITKKWFVYDSLSTKIPVTALSFKNKDEFFIVSGEVSPGIRTPKVQNFKIADAAHPFGIINYSVLALYLLVSVLIGIYFARKQKSTADYFTGGGRIPWWASGLSVFGTLLSAITFMAIPAKAFITDWSFFFLNITAILITPVIAFIFIPFFNKLKIKTAYEYLEDRFNYTARAFGSLSFILFQLGRIGIVLLLPSLAISIVTGIPVETSILIMGVLCIFYTTFGGIEAVIWTDVMQVIVLLGGSILAVVWIMLHTEASFGEMITYASERDKFNITNMELNFTESTFWVVFIGGLASAMVTQGTDQTIVQRFLTSSSIKDSQKTLYTNAVLTLPATIIFFGLGTLLFIFYTEMPNELSPAISNNDSIFPWYIVRELPIGVSGLLVAGIFSAAMSSISSSLNSVSTAYCNDFHAHFKPQVADVKLLRIARLVTMITGILGVLLALWMASSNIKSLWDQFYRFLGLFTGGLGGMFLLGMLTKKANAKGTLLGLLVSAVLIWYISVFTDISFLMYSFFGVASCFIFGYIFSLLFPSKEKA</sequence>
<dbReference type="PANTHER" id="PTHR42985">
    <property type="entry name" value="SODIUM-COUPLED MONOCARBOXYLATE TRANSPORTER"/>
    <property type="match status" value="1"/>
</dbReference>
<evidence type="ECO:0000313" key="13">
    <source>
        <dbReference type="Proteomes" id="UP001597163"/>
    </source>
</evidence>
<feature type="transmembrane region" description="Helical" evidence="11">
    <location>
        <begin position="657"/>
        <end position="682"/>
    </location>
</feature>
<evidence type="ECO:0000256" key="3">
    <source>
        <dbReference type="ARBA" id="ARBA00022448"/>
    </source>
</evidence>
<dbReference type="PROSITE" id="PS50283">
    <property type="entry name" value="NA_SOLUT_SYMP_3"/>
    <property type="match status" value="1"/>
</dbReference>
<dbReference type="EMBL" id="JBHTLJ010000005">
    <property type="protein sequence ID" value="MFD1163810.1"/>
    <property type="molecule type" value="Genomic_DNA"/>
</dbReference>
<feature type="transmembrane region" description="Helical" evidence="11">
    <location>
        <begin position="463"/>
        <end position="485"/>
    </location>
</feature>
<dbReference type="InterPro" id="IPR006652">
    <property type="entry name" value="Kelch_1"/>
</dbReference>
<evidence type="ECO:0000256" key="6">
    <source>
        <dbReference type="ARBA" id="ARBA00022989"/>
    </source>
</evidence>
<feature type="transmembrane region" description="Helical" evidence="11">
    <location>
        <begin position="790"/>
        <end position="811"/>
    </location>
</feature>
<feature type="transmembrane region" description="Helical" evidence="11">
    <location>
        <begin position="429"/>
        <end position="451"/>
    </location>
</feature>
<dbReference type="InterPro" id="IPR038377">
    <property type="entry name" value="Na/Glc_symporter_sf"/>
</dbReference>
<feature type="transmembrane region" description="Helical" evidence="11">
    <location>
        <begin position="702"/>
        <end position="724"/>
    </location>
</feature>
<dbReference type="SMART" id="SM00612">
    <property type="entry name" value="Kelch"/>
    <property type="match status" value="3"/>
</dbReference>
<protein>
    <submittedName>
        <fullName evidence="12">Sodium/solute symporter</fullName>
    </submittedName>
</protein>
<proteinExistence type="inferred from homology"/>
<feature type="transmembrane region" description="Helical" evidence="11">
    <location>
        <begin position="570"/>
        <end position="586"/>
    </location>
</feature>
<dbReference type="SUPFAM" id="SSF117281">
    <property type="entry name" value="Kelch motif"/>
    <property type="match status" value="1"/>
</dbReference>
<evidence type="ECO:0000256" key="2">
    <source>
        <dbReference type="ARBA" id="ARBA00006434"/>
    </source>
</evidence>
<feature type="transmembrane region" description="Helical" evidence="11">
    <location>
        <begin position="618"/>
        <end position="636"/>
    </location>
</feature>
<evidence type="ECO:0000256" key="8">
    <source>
        <dbReference type="ARBA" id="ARBA00023065"/>
    </source>
</evidence>
<keyword evidence="9 11" id="KW-0472">Membrane</keyword>
<keyword evidence="8" id="KW-0406">Ion transport</keyword>
<feature type="transmembrane region" description="Helical" evidence="11">
    <location>
        <begin position="392"/>
        <end position="413"/>
    </location>
</feature>
<dbReference type="InterPro" id="IPR051163">
    <property type="entry name" value="Sodium:Solute_Symporter_SSF"/>
</dbReference>
<evidence type="ECO:0000256" key="7">
    <source>
        <dbReference type="ARBA" id="ARBA00023053"/>
    </source>
</evidence>
<accession>A0ABW3RFQ2</accession>
<feature type="transmembrane region" description="Helical" evidence="11">
    <location>
        <begin position="759"/>
        <end position="778"/>
    </location>
</feature>
<feature type="transmembrane region" description="Helical" evidence="11">
    <location>
        <begin position="543"/>
        <end position="563"/>
    </location>
</feature>
<feature type="transmembrane region" description="Helical" evidence="11">
    <location>
        <begin position="841"/>
        <end position="863"/>
    </location>
</feature>
<keyword evidence="6 11" id="KW-1133">Transmembrane helix</keyword>
<dbReference type="Pfam" id="PF00474">
    <property type="entry name" value="SSF"/>
    <property type="match status" value="1"/>
</dbReference>
<dbReference type="Gene3D" id="1.20.1730.10">
    <property type="entry name" value="Sodium/glucose cotransporter"/>
    <property type="match status" value="1"/>
</dbReference>
<feature type="transmembrane region" description="Helical" evidence="11">
    <location>
        <begin position="506"/>
        <end position="531"/>
    </location>
</feature>
<evidence type="ECO:0000256" key="1">
    <source>
        <dbReference type="ARBA" id="ARBA00004651"/>
    </source>
</evidence>
<dbReference type="PANTHER" id="PTHR42985:SF40">
    <property type="entry name" value="LD47995P-RELATED"/>
    <property type="match status" value="1"/>
</dbReference>
<dbReference type="InterPro" id="IPR056734">
    <property type="entry name" value="NANM"/>
</dbReference>
<dbReference type="Proteomes" id="UP001597163">
    <property type="component" value="Unassembled WGS sequence"/>
</dbReference>
<keyword evidence="13" id="KW-1185">Reference proteome</keyword>
<dbReference type="Pfam" id="PF24996">
    <property type="entry name" value="NANM"/>
    <property type="match status" value="2"/>
</dbReference>